<dbReference type="PANTHER" id="PTHR31701:SF2">
    <property type="entry name" value="ENDOPLASMIC RETICULUM MEMBRANE-ASSOCIATED RNA DEGRADATION PROTEIN"/>
    <property type="match status" value="1"/>
</dbReference>
<evidence type="ECO:0000259" key="1">
    <source>
        <dbReference type="Pfam" id="PF13910"/>
    </source>
</evidence>
<dbReference type="PANTHER" id="PTHR31701">
    <property type="entry name" value="ENDOPLASMIC RETICULUM MEMBRANE-ASSOCIATED RNA DEGRADATION PROTEIN"/>
    <property type="match status" value="1"/>
</dbReference>
<evidence type="ECO:0000313" key="3">
    <source>
        <dbReference type="Proteomes" id="UP000272942"/>
    </source>
</evidence>
<evidence type="ECO:0000313" key="2">
    <source>
        <dbReference type="EMBL" id="VDP78561.1"/>
    </source>
</evidence>
<dbReference type="Pfam" id="PF13910">
    <property type="entry name" value="DUF4209"/>
    <property type="match status" value="1"/>
</dbReference>
<protein>
    <submittedName>
        <fullName evidence="4">DUF4209 domain-containing protein</fullName>
    </submittedName>
</protein>
<dbReference type="InterPro" id="IPR025209">
    <property type="entry name" value="DUF4209"/>
</dbReference>
<name>A0A183AHT0_9TREM</name>
<dbReference type="WBParaSite" id="ECPE_0000652801-mRNA-1">
    <property type="protein sequence ID" value="ECPE_0000652801-mRNA-1"/>
    <property type="gene ID" value="ECPE_0000652801"/>
</dbReference>
<feature type="domain" description="DUF4209" evidence="1">
    <location>
        <begin position="1"/>
        <end position="63"/>
    </location>
</feature>
<accession>A0A183AHT0</accession>
<dbReference type="AlphaFoldDB" id="A0A183AHT0"/>
<reference evidence="2 3" key="2">
    <citation type="submission" date="2018-11" db="EMBL/GenBank/DDBJ databases">
        <authorList>
            <consortium name="Pathogen Informatics"/>
        </authorList>
    </citation>
    <scope>NUCLEOTIDE SEQUENCE [LARGE SCALE GENOMIC DNA]</scope>
    <source>
        <strain evidence="2 3">Egypt</strain>
    </source>
</reference>
<dbReference type="Proteomes" id="UP000272942">
    <property type="component" value="Unassembled WGS sequence"/>
</dbReference>
<organism evidence="4">
    <name type="scientific">Echinostoma caproni</name>
    <dbReference type="NCBI Taxonomy" id="27848"/>
    <lineage>
        <taxon>Eukaryota</taxon>
        <taxon>Metazoa</taxon>
        <taxon>Spiralia</taxon>
        <taxon>Lophotrochozoa</taxon>
        <taxon>Platyhelminthes</taxon>
        <taxon>Trematoda</taxon>
        <taxon>Digenea</taxon>
        <taxon>Plagiorchiida</taxon>
        <taxon>Echinostomata</taxon>
        <taxon>Echinostomatoidea</taxon>
        <taxon>Echinostomatidae</taxon>
        <taxon>Echinostoma</taxon>
    </lineage>
</organism>
<gene>
    <name evidence="2" type="ORF">ECPE_LOCUS6515</name>
</gene>
<dbReference type="InterPro" id="IPR039635">
    <property type="entry name" value="ERMARD"/>
</dbReference>
<evidence type="ECO:0000313" key="4">
    <source>
        <dbReference type="WBParaSite" id="ECPE_0000652801-mRNA-1"/>
    </source>
</evidence>
<dbReference type="OrthoDB" id="6270389at2759"/>
<sequence length="506" mass="57896">MKDLLESQELETLLGSNCILVLNLLFGPVRSMNLRNLFWHGFVSPLDIEEMGPEIFHFLFSVVLSIGNGLQQKDYKTSRPSKLPDFIQQQDLANVVNIDPHISLTDVIRTHPVQLISFSAYFEFIDRLFSLDPVPYRDVLCMSLVCLAMLLRYELATAFDWPDGQYTSEERFFVTLDSILELKVLSLIPHIISTSHLEAFATHVNNHMLAVLCDVLSAEHGPRIRDHLSHGELWSDGTIKVENGKCIFECAEQHFKQSALLLKACLLVLLSPTEKSQCDSFGQCQWFASYTLAFHPLAQFETIMSKIQSSLDNLNLLTSDVQHESHFRWSFSTWFPSTERDCSITCKISAIDQLWRMLSAWNLLPGSHAHWSIRPQSVLHRFNLILSKTNDALKKVTEVKCRFSSGDNLSSRQLASKGRFETCFVDVYSYFLWLLQLATLVWMYWLGGAGVTVENKLHLLTSQCLDAKLRGKLILQLDQTSDKLIMWISKSKWEAISSFFEKFPLV</sequence>
<keyword evidence="3" id="KW-1185">Reference proteome</keyword>
<proteinExistence type="predicted"/>
<dbReference type="EMBL" id="UZAN01043525">
    <property type="protein sequence ID" value="VDP78561.1"/>
    <property type="molecule type" value="Genomic_DNA"/>
</dbReference>
<reference evidence="4" key="1">
    <citation type="submission" date="2016-06" db="UniProtKB">
        <authorList>
            <consortium name="WormBaseParasite"/>
        </authorList>
    </citation>
    <scope>IDENTIFICATION</scope>
</reference>